<proteinExistence type="predicted"/>
<accession>A0ABW3CE38</accession>
<comment type="caution">
    <text evidence="2">The sequence shown here is derived from an EMBL/GenBank/DDBJ whole genome shotgun (WGS) entry which is preliminary data.</text>
</comment>
<evidence type="ECO:0000313" key="2">
    <source>
        <dbReference type="EMBL" id="MFD0851973.1"/>
    </source>
</evidence>
<dbReference type="Proteomes" id="UP001597083">
    <property type="component" value="Unassembled WGS sequence"/>
</dbReference>
<dbReference type="EMBL" id="JBHTIR010000950">
    <property type="protein sequence ID" value="MFD0851973.1"/>
    <property type="molecule type" value="Genomic_DNA"/>
</dbReference>
<sequence length="184" mass="20164">ESALSAEARDVIDTQIEQRLGYSLQQVDRLLPRLRLGVDSGRVETLRVIDGYSLMLDNIIKVFSGMVIVNDLEIFEQGRALISVGNARAFMLREDALVTAALANGGKFKPAEHLAFIQSVAMGQREMAAGMNDLNSDLRGPLERLQASEGYKNFRAMETAITSSPDARIPAQAANWQATTPRLS</sequence>
<dbReference type="Pfam" id="PF08376">
    <property type="entry name" value="NIT"/>
    <property type="match status" value="1"/>
</dbReference>
<feature type="non-terminal residue" evidence="2">
    <location>
        <position position="1"/>
    </location>
</feature>
<organism evidence="2 3">
    <name type="scientific">Actinomadura adrarensis</name>
    <dbReference type="NCBI Taxonomy" id="1819600"/>
    <lineage>
        <taxon>Bacteria</taxon>
        <taxon>Bacillati</taxon>
        <taxon>Actinomycetota</taxon>
        <taxon>Actinomycetes</taxon>
        <taxon>Streptosporangiales</taxon>
        <taxon>Thermomonosporaceae</taxon>
        <taxon>Actinomadura</taxon>
    </lineage>
</organism>
<name>A0ABW3CE38_9ACTN</name>
<gene>
    <name evidence="2" type="ORF">ACFQ07_07055</name>
</gene>
<feature type="domain" description="Nitrate/nitrite sensing protein" evidence="1">
    <location>
        <begin position="9"/>
        <end position="180"/>
    </location>
</feature>
<feature type="non-terminal residue" evidence="2">
    <location>
        <position position="184"/>
    </location>
</feature>
<evidence type="ECO:0000313" key="3">
    <source>
        <dbReference type="Proteomes" id="UP001597083"/>
    </source>
</evidence>
<keyword evidence="3" id="KW-1185">Reference proteome</keyword>
<evidence type="ECO:0000259" key="1">
    <source>
        <dbReference type="Pfam" id="PF08376"/>
    </source>
</evidence>
<reference evidence="3" key="1">
    <citation type="journal article" date="2019" name="Int. J. Syst. Evol. Microbiol.">
        <title>The Global Catalogue of Microorganisms (GCM) 10K type strain sequencing project: providing services to taxonomists for standard genome sequencing and annotation.</title>
        <authorList>
            <consortium name="The Broad Institute Genomics Platform"/>
            <consortium name="The Broad Institute Genome Sequencing Center for Infectious Disease"/>
            <person name="Wu L."/>
            <person name="Ma J."/>
        </authorList>
    </citation>
    <scope>NUCLEOTIDE SEQUENCE [LARGE SCALE GENOMIC DNA]</scope>
    <source>
        <strain evidence="3">JCM 31696</strain>
    </source>
</reference>
<dbReference type="InterPro" id="IPR013587">
    <property type="entry name" value="Nitrate/nitrite_sensing"/>
</dbReference>
<protein>
    <submittedName>
        <fullName evidence="2">Nitrate- and nitrite sensing domain-containing protein</fullName>
    </submittedName>
</protein>